<dbReference type="PANTHER" id="PTHR42678:SF34">
    <property type="entry name" value="OS04G0183300 PROTEIN"/>
    <property type="match status" value="1"/>
</dbReference>
<comment type="caution">
    <text evidence="2">The sequence shown here is derived from an EMBL/GenBank/DDBJ whole genome shotgun (WGS) entry which is preliminary data.</text>
</comment>
<dbReference type="AlphaFoldDB" id="A0AA38FZN7"/>
<proteinExistence type="predicted"/>
<protein>
    <recommendedName>
        <fullName evidence="1">Amidase domain-containing protein</fullName>
    </recommendedName>
</protein>
<feature type="non-terminal residue" evidence="2">
    <location>
        <position position="295"/>
    </location>
</feature>
<feature type="non-terminal residue" evidence="2">
    <location>
        <position position="1"/>
    </location>
</feature>
<dbReference type="InterPro" id="IPR023631">
    <property type="entry name" value="Amidase_dom"/>
</dbReference>
<gene>
    <name evidence="2" type="ORF">KI387_022309</name>
</gene>
<dbReference type="Proteomes" id="UP000824469">
    <property type="component" value="Unassembled WGS sequence"/>
</dbReference>
<evidence type="ECO:0000313" key="2">
    <source>
        <dbReference type="EMBL" id="KAH9313682.1"/>
    </source>
</evidence>
<dbReference type="Pfam" id="PF01425">
    <property type="entry name" value="Amidase"/>
    <property type="match status" value="2"/>
</dbReference>
<feature type="domain" description="Amidase" evidence="1">
    <location>
        <begin position="40"/>
        <end position="149"/>
    </location>
</feature>
<name>A0AA38FZN7_TAXCH</name>
<dbReference type="InterPro" id="IPR036928">
    <property type="entry name" value="AS_sf"/>
</dbReference>
<dbReference type="Gene3D" id="3.90.1300.10">
    <property type="entry name" value="Amidase signature (AS) domain"/>
    <property type="match status" value="1"/>
</dbReference>
<accession>A0AA38FZN7</accession>
<feature type="domain" description="Amidase" evidence="1">
    <location>
        <begin position="186"/>
        <end position="226"/>
    </location>
</feature>
<evidence type="ECO:0000313" key="3">
    <source>
        <dbReference type="Proteomes" id="UP000824469"/>
    </source>
</evidence>
<reference evidence="2 3" key="1">
    <citation type="journal article" date="2021" name="Nat. Plants">
        <title>The Taxus genome provides insights into paclitaxel biosynthesis.</title>
        <authorList>
            <person name="Xiong X."/>
            <person name="Gou J."/>
            <person name="Liao Q."/>
            <person name="Li Y."/>
            <person name="Zhou Q."/>
            <person name="Bi G."/>
            <person name="Li C."/>
            <person name="Du R."/>
            <person name="Wang X."/>
            <person name="Sun T."/>
            <person name="Guo L."/>
            <person name="Liang H."/>
            <person name="Lu P."/>
            <person name="Wu Y."/>
            <person name="Zhang Z."/>
            <person name="Ro D.K."/>
            <person name="Shang Y."/>
            <person name="Huang S."/>
            <person name="Yan J."/>
        </authorList>
    </citation>
    <scope>NUCLEOTIDE SEQUENCE [LARGE SCALE GENOMIC DNA]</scope>
    <source>
        <strain evidence="2">Ta-2019</strain>
    </source>
</reference>
<organism evidence="2 3">
    <name type="scientific">Taxus chinensis</name>
    <name type="common">Chinese yew</name>
    <name type="synonym">Taxus wallichiana var. chinensis</name>
    <dbReference type="NCBI Taxonomy" id="29808"/>
    <lineage>
        <taxon>Eukaryota</taxon>
        <taxon>Viridiplantae</taxon>
        <taxon>Streptophyta</taxon>
        <taxon>Embryophyta</taxon>
        <taxon>Tracheophyta</taxon>
        <taxon>Spermatophyta</taxon>
        <taxon>Pinopsida</taxon>
        <taxon>Pinidae</taxon>
        <taxon>Conifers II</taxon>
        <taxon>Cupressales</taxon>
        <taxon>Taxaceae</taxon>
        <taxon>Taxus</taxon>
    </lineage>
</organism>
<dbReference type="EMBL" id="JAHRHJ020000005">
    <property type="protein sequence ID" value="KAH9313682.1"/>
    <property type="molecule type" value="Genomic_DNA"/>
</dbReference>
<dbReference type="SUPFAM" id="SSF75304">
    <property type="entry name" value="Amidase signature (AS) enzymes"/>
    <property type="match status" value="1"/>
</dbReference>
<keyword evidence="3" id="KW-1185">Reference proteome</keyword>
<dbReference type="PANTHER" id="PTHR42678">
    <property type="entry name" value="AMIDASE"/>
    <property type="match status" value="1"/>
</dbReference>
<sequence>FSSQSMYQNALQDTPFHIEEATIPQIQSAFKAGRLNSTGLVQFYLRHIQELNPQLSAVIEVNPDALLLAKKADAERLKAGGLLIGGLHGIPVLLKDNIASKDKLNTTAGSFALLGSKVPRDAGVVWKLRKAGAIILGKASLSEWAHFRSFSVPSGWSARSGQTKLNLSTDVKLCRIHMLLQLIHTGSAVGVSTNMVAVSLGTETDGSILCPSSFNSVVGIKPTVGLTNAFLGTLFYLEIAGLLQLDKSFNSNLQPIESSNKNNVNAARLIKFNVRATTAFVESFEPESRGSSRWR</sequence>
<evidence type="ECO:0000259" key="1">
    <source>
        <dbReference type="Pfam" id="PF01425"/>
    </source>
</evidence>